<evidence type="ECO:0000259" key="4">
    <source>
        <dbReference type="Pfam" id="PF00171"/>
    </source>
</evidence>
<evidence type="ECO:0000313" key="6">
    <source>
        <dbReference type="Proteomes" id="UP001319861"/>
    </source>
</evidence>
<sequence length="472" mass="48900">MTATYEVHDPATLELVGTAPMHGADDVDAAVARSVAAGAGWAADRGARGRALRLAAAALRARSADIGRTLSLEQGKVLREAVGEVLVAADVFDYYAGLEWADEEELPQRQGRSLRVQRRPVGVVAAITPWNFPISLLSVKLAPALAAGCTVIAKPSPTTPLSTIALIDAVAEFVPAGVVQWVTGRREVNRALSEHPRVRKISFTGSTEVGAAIAAQAAPTVKRVTLELGGNDPAIVLPDADAEFTAAGIVGSAFRNAGQVCMAVKRVFVPAAREAEFVEAIAAEASRIAVGHGIAVGTTMGPMHNRSQLELVEGLVRGALDAGARLAAGGGRGTDLPGYFLEPTVVAGAGFTTPLVALEQFGAALPVVAYEDPDSLVAQLNAQEFGLGASVWTPDLERAEALAGTIEAGTVWINQHTQVELDAPFGGWKASGIGRERGHWGLEPYLELRTINARAHAPAQAAAPSAAATAGN</sequence>
<dbReference type="Gene3D" id="3.40.309.10">
    <property type="entry name" value="Aldehyde Dehydrogenase, Chain A, domain 2"/>
    <property type="match status" value="1"/>
</dbReference>
<dbReference type="PANTHER" id="PTHR43353:SF5">
    <property type="entry name" value="SUCCINATE-SEMIALDEHYDE DEHYDROGENASE, MITOCHONDRIAL"/>
    <property type="match status" value="1"/>
</dbReference>
<evidence type="ECO:0000313" key="5">
    <source>
        <dbReference type="EMBL" id="BCT74380.1"/>
    </source>
</evidence>
<dbReference type="InterPro" id="IPR016160">
    <property type="entry name" value="Ald_DH_CS_CYS"/>
</dbReference>
<proteinExistence type="inferred from homology"/>
<organism evidence="5 6">
    <name type="scientific">Sinomonas cyclohexanicum</name>
    <name type="common">Corynebacterium cyclohexanicum</name>
    <dbReference type="NCBI Taxonomy" id="322009"/>
    <lineage>
        <taxon>Bacteria</taxon>
        <taxon>Bacillati</taxon>
        <taxon>Actinomycetota</taxon>
        <taxon>Actinomycetes</taxon>
        <taxon>Micrococcales</taxon>
        <taxon>Micrococcaceae</taxon>
        <taxon>Sinomonas</taxon>
    </lineage>
</organism>
<dbReference type="PROSITE" id="PS00687">
    <property type="entry name" value="ALDEHYDE_DEHYDR_GLU"/>
    <property type="match status" value="1"/>
</dbReference>
<evidence type="ECO:0000256" key="3">
    <source>
        <dbReference type="RuleBase" id="RU003345"/>
    </source>
</evidence>
<dbReference type="PROSITE" id="PS00070">
    <property type="entry name" value="ALDEHYDE_DEHYDR_CYS"/>
    <property type="match status" value="1"/>
</dbReference>
<feature type="domain" description="Aldehyde dehydrogenase" evidence="4">
    <location>
        <begin position="4"/>
        <end position="451"/>
    </location>
</feature>
<gene>
    <name evidence="5" type="ORF">SCMU_02220</name>
</gene>
<dbReference type="Pfam" id="PF00171">
    <property type="entry name" value="Aldedh"/>
    <property type="match status" value="1"/>
</dbReference>
<dbReference type="Gene3D" id="3.40.605.10">
    <property type="entry name" value="Aldehyde Dehydrogenase, Chain A, domain 1"/>
    <property type="match status" value="1"/>
</dbReference>
<dbReference type="SUPFAM" id="SSF53720">
    <property type="entry name" value="ALDH-like"/>
    <property type="match status" value="1"/>
</dbReference>
<protein>
    <submittedName>
        <fullName evidence="5">Aldehyde dehydrogenase</fullName>
    </submittedName>
</protein>
<dbReference type="InterPro" id="IPR050740">
    <property type="entry name" value="Aldehyde_DH_Superfamily"/>
</dbReference>
<dbReference type="InterPro" id="IPR016162">
    <property type="entry name" value="Ald_DH_N"/>
</dbReference>
<reference evidence="5 6" key="1">
    <citation type="journal article" date="2021" name="J. Biosci. Bioeng.">
        <title>Identification and characterization of a chc gene cluster responsible for the aromatization pathway of cyclohexanecarboxylate degradation in Sinomonas cyclohexanicum ATCC 51369.</title>
        <authorList>
            <person name="Yamamoto T."/>
            <person name="Hasegawa Y."/>
            <person name="Lau P.C.K."/>
            <person name="Iwaki H."/>
        </authorList>
    </citation>
    <scope>NUCLEOTIDE SEQUENCE [LARGE SCALE GENOMIC DNA]</scope>
    <source>
        <strain evidence="5 6">ATCC 51369</strain>
    </source>
</reference>
<dbReference type="PANTHER" id="PTHR43353">
    <property type="entry name" value="SUCCINATE-SEMIALDEHYDE DEHYDROGENASE, MITOCHONDRIAL"/>
    <property type="match status" value="1"/>
</dbReference>
<evidence type="ECO:0000256" key="2">
    <source>
        <dbReference type="PROSITE-ProRule" id="PRU10007"/>
    </source>
</evidence>
<dbReference type="Proteomes" id="UP001319861">
    <property type="component" value="Chromosome"/>
</dbReference>
<name>A0ABM7PQB9_SINCY</name>
<dbReference type="InterPro" id="IPR016161">
    <property type="entry name" value="Ald_DH/histidinol_DH"/>
</dbReference>
<dbReference type="EMBL" id="AP024525">
    <property type="protein sequence ID" value="BCT74380.1"/>
    <property type="molecule type" value="Genomic_DNA"/>
</dbReference>
<keyword evidence="1 3" id="KW-0560">Oxidoreductase</keyword>
<comment type="similarity">
    <text evidence="3">Belongs to the aldehyde dehydrogenase family.</text>
</comment>
<dbReference type="InterPro" id="IPR016163">
    <property type="entry name" value="Ald_DH_C"/>
</dbReference>
<feature type="active site" evidence="2">
    <location>
        <position position="227"/>
    </location>
</feature>
<dbReference type="RefSeq" id="WP_229231127.1">
    <property type="nucleotide sequence ID" value="NZ_AP024525.1"/>
</dbReference>
<evidence type="ECO:0000256" key="1">
    <source>
        <dbReference type="ARBA" id="ARBA00023002"/>
    </source>
</evidence>
<keyword evidence="6" id="KW-1185">Reference proteome</keyword>
<dbReference type="InterPro" id="IPR015590">
    <property type="entry name" value="Aldehyde_DH_dom"/>
</dbReference>
<dbReference type="InterPro" id="IPR029510">
    <property type="entry name" value="Ald_DH_CS_GLU"/>
</dbReference>
<accession>A0ABM7PQB9</accession>